<dbReference type="Pfam" id="PF20182">
    <property type="entry name" value="DUF6545"/>
    <property type="match status" value="1"/>
</dbReference>
<dbReference type="Proteomes" id="UP000677457">
    <property type="component" value="Unassembled WGS sequence"/>
</dbReference>
<gene>
    <name evidence="4" type="ORF">FB564_1772</name>
    <name evidence="3" type="ORF">Sar04_43160</name>
</gene>
<protein>
    <recommendedName>
        <fullName evidence="2">DUF6545 domain-containing protein</fullName>
    </recommendedName>
</protein>
<sequence length="376" mass="41013">MTAVLQVVGLGSMWVVVALLLPQALGDAKRRMLWAVVLLFAIELTLYRPEVQAPLYDVINGHVVFVAVHLVSVGKGVGVLYLLLVLVQRPRFRLPVAASGVAVSAAMIAIYAAARPEPATVDTPPEIPLVYWHILAVFHTVAHLLAVGLCWHASRLVAPRAMRISLMALTGGLLLACLPWAFNLGWLLSDDTAWLAPIGPIDAVTGLCFAFGAALPLAASVRRAVRHDRAIRQLEPLWRELTSVVPDVVFEAVRPGLGTRQRRLRLYRRVVEVRDAMLALREYVTADDLRGAQEHVAAELPDEHRREAAATACWLAAAVAAKSRGDAPMVQQEDLTSAPGDDLDEEVTQLLEVAQWYRSSLVSRYRAGLPPVTASQ</sequence>
<evidence type="ECO:0000259" key="2">
    <source>
        <dbReference type="Pfam" id="PF20182"/>
    </source>
</evidence>
<keyword evidence="1" id="KW-0812">Transmembrane</keyword>
<feature type="domain" description="DUF6545" evidence="2">
    <location>
        <begin position="225"/>
        <end position="359"/>
    </location>
</feature>
<dbReference type="EMBL" id="VFOL01000001">
    <property type="protein sequence ID" value="TQL36662.1"/>
    <property type="molecule type" value="Genomic_DNA"/>
</dbReference>
<reference evidence="3 6" key="2">
    <citation type="submission" date="2021-03" db="EMBL/GenBank/DDBJ databases">
        <title>Whole genome shotgun sequence of Salinispora arenicola NBRC 105043.</title>
        <authorList>
            <person name="Komaki H."/>
            <person name="Tamura T."/>
        </authorList>
    </citation>
    <scope>NUCLEOTIDE SEQUENCE [LARGE SCALE GENOMIC DNA]</scope>
    <source>
        <strain evidence="3 6">NBRC 105043</strain>
    </source>
</reference>
<proteinExistence type="predicted"/>
<comment type="caution">
    <text evidence="4">The sequence shown here is derived from an EMBL/GenBank/DDBJ whole genome shotgun (WGS) entry which is preliminary data.</text>
</comment>
<feature type="transmembrane region" description="Helical" evidence="1">
    <location>
        <begin position="194"/>
        <end position="219"/>
    </location>
</feature>
<keyword evidence="1" id="KW-0472">Membrane</keyword>
<dbReference type="AlphaFoldDB" id="A0A542XLD2"/>
<dbReference type="GeneID" id="93771054"/>
<dbReference type="InterPro" id="IPR050039">
    <property type="entry name" value="MAB_1171c-like"/>
</dbReference>
<evidence type="ECO:0000313" key="6">
    <source>
        <dbReference type="Proteomes" id="UP000677457"/>
    </source>
</evidence>
<dbReference type="NCBIfam" id="NF042915">
    <property type="entry name" value="MAB_1171c_fam"/>
    <property type="match status" value="1"/>
</dbReference>
<dbReference type="InterPro" id="IPR046675">
    <property type="entry name" value="DUF6545"/>
</dbReference>
<evidence type="ECO:0000313" key="3">
    <source>
        <dbReference type="EMBL" id="GIM87580.1"/>
    </source>
</evidence>
<name>A0A542XLD2_SALAC</name>
<organism evidence="4 5">
    <name type="scientific">Salinispora arenicola</name>
    <dbReference type="NCBI Taxonomy" id="168697"/>
    <lineage>
        <taxon>Bacteria</taxon>
        <taxon>Bacillati</taxon>
        <taxon>Actinomycetota</taxon>
        <taxon>Actinomycetes</taxon>
        <taxon>Micromonosporales</taxon>
        <taxon>Micromonosporaceae</taxon>
        <taxon>Salinispora</taxon>
    </lineage>
</organism>
<evidence type="ECO:0000256" key="1">
    <source>
        <dbReference type="SAM" id="Phobius"/>
    </source>
</evidence>
<feature type="transmembrane region" description="Helical" evidence="1">
    <location>
        <begin position="6"/>
        <end position="25"/>
    </location>
</feature>
<feature type="transmembrane region" description="Helical" evidence="1">
    <location>
        <begin position="94"/>
        <end position="114"/>
    </location>
</feature>
<keyword evidence="6" id="KW-1185">Reference proteome</keyword>
<dbReference type="EMBL" id="BOQM01000044">
    <property type="protein sequence ID" value="GIM87580.1"/>
    <property type="molecule type" value="Genomic_DNA"/>
</dbReference>
<feature type="transmembrane region" description="Helical" evidence="1">
    <location>
        <begin position="61"/>
        <end position="87"/>
    </location>
</feature>
<evidence type="ECO:0000313" key="4">
    <source>
        <dbReference type="EMBL" id="TQL36662.1"/>
    </source>
</evidence>
<dbReference type="Proteomes" id="UP000315983">
    <property type="component" value="Unassembled WGS sequence"/>
</dbReference>
<feature type="transmembrane region" description="Helical" evidence="1">
    <location>
        <begin position="164"/>
        <end position="182"/>
    </location>
</feature>
<reference evidence="4 5" key="1">
    <citation type="submission" date="2019-06" db="EMBL/GenBank/DDBJ databases">
        <title>Sequencing the genomes of 1000 actinobacteria strains.</title>
        <authorList>
            <person name="Klenk H.-P."/>
        </authorList>
    </citation>
    <scope>NUCLEOTIDE SEQUENCE [LARGE SCALE GENOMIC DNA]</scope>
    <source>
        <strain evidence="4 5">DSM 44819</strain>
    </source>
</reference>
<dbReference type="RefSeq" id="WP_016813944.1">
    <property type="nucleotide sequence ID" value="NZ_BOQM01000044.1"/>
</dbReference>
<feature type="transmembrane region" description="Helical" evidence="1">
    <location>
        <begin position="129"/>
        <end position="152"/>
    </location>
</feature>
<accession>A0A542XLD2</accession>
<keyword evidence="1" id="KW-1133">Transmembrane helix</keyword>
<evidence type="ECO:0000313" key="5">
    <source>
        <dbReference type="Proteomes" id="UP000315983"/>
    </source>
</evidence>
<feature type="transmembrane region" description="Helical" evidence="1">
    <location>
        <begin position="32"/>
        <end position="49"/>
    </location>
</feature>